<dbReference type="Proteomes" id="UP000460194">
    <property type="component" value="Unassembled WGS sequence"/>
</dbReference>
<name>A0A6B1ICE7_9EURY</name>
<protein>
    <submittedName>
        <fullName evidence="2">Uncharacterized protein</fullName>
    </submittedName>
</protein>
<sequence>MVSSEYGDPDRPTILHCFADSGTESEILAEFGDVIRVSIDPKDTNESEPIKADAHLYPEDEEKHWGFPIRDEFSFDLGLFHPVCSKWAATTSISGDSDSHENMIPSARRIAEQYCDHHIIENVPRAPLRDPTKLNGRIFGLPIEYERGFETSFRVPEPPRHGSLLTSTGASDTAETSSFYFSERSKEWWAATKAYDPRPYAKQHLAKNAIPGPYIHFLLRAWLAVYEEEQGISEGRVDYSNYDSEMETKRRQTRNAGLDEFGNEDA</sequence>
<evidence type="ECO:0000256" key="1">
    <source>
        <dbReference type="SAM" id="MobiDB-lite"/>
    </source>
</evidence>
<evidence type="ECO:0000313" key="3">
    <source>
        <dbReference type="Proteomes" id="UP000460194"/>
    </source>
</evidence>
<evidence type="ECO:0000313" key="2">
    <source>
        <dbReference type="EMBL" id="MYL16158.1"/>
    </source>
</evidence>
<organism evidence="2 3">
    <name type="scientific">Halorubrum distributum</name>
    <dbReference type="NCBI Taxonomy" id="29283"/>
    <lineage>
        <taxon>Archaea</taxon>
        <taxon>Methanobacteriati</taxon>
        <taxon>Methanobacteriota</taxon>
        <taxon>Stenosarchaea group</taxon>
        <taxon>Halobacteria</taxon>
        <taxon>Halobacteriales</taxon>
        <taxon>Haloferacaceae</taxon>
        <taxon>Halorubrum</taxon>
        <taxon>Halorubrum distributum group</taxon>
    </lineage>
</organism>
<reference evidence="2 3" key="1">
    <citation type="submission" date="2019-11" db="EMBL/GenBank/DDBJ databases">
        <title>Genome sequences of 17 halophilic strains isolated from different environments.</title>
        <authorList>
            <person name="Furrow R.E."/>
        </authorList>
    </citation>
    <scope>NUCLEOTIDE SEQUENCE [LARGE SCALE GENOMIC DNA]</scope>
    <source>
        <strain evidence="2 3">22517_05_Cabo</strain>
    </source>
</reference>
<accession>A0A6B1ICE7</accession>
<dbReference type="AlphaFoldDB" id="A0A6B1ICE7"/>
<feature type="region of interest" description="Disordered" evidence="1">
    <location>
        <begin position="243"/>
        <end position="266"/>
    </location>
</feature>
<proteinExistence type="predicted"/>
<comment type="caution">
    <text evidence="2">The sequence shown here is derived from an EMBL/GenBank/DDBJ whole genome shotgun (WGS) entry which is preliminary data.</text>
</comment>
<dbReference type="EMBL" id="WMEO01000006">
    <property type="protein sequence ID" value="MYL16158.1"/>
    <property type="molecule type" value="Genomic_DNA"/>
</dbReference>
<gene>
    <name evidence="2" type="ORF">GLW36_05775</name>
</gene>